<evidence type="ECO:0000256" key="1">
    <source>
        <dbReference type="SAM" id="Coils"/>
    </source>
</evidence>
<keyword evidence="3" id="KW-1185">Reference proteome</keyword>
<keyword evidence="1" id="KW-0175">Coiled coil</keyword>
<dbReference type="AlphaFoldDB" id="A0A9X0B0B4"/>
<dbReference type="EMBL" id="JAPEIS010000001">
    <property type="protein sequence ID" value="KAJ8070948.1"/>
    <property type="molecule type" value="Genomic_DNA"/>
</dbReference>
<proteinExistence type="predicted"/>
<gene>
    <name evidence="2" type="ORF">OCU04_001306</name>
</gene>
<feature type="coiled-coil region" evidence="1">
    <location>
        <begin position="199"/>
        <end position="227"/>
    </location>
</feature>
<dbReference type="OrthoDB" id="3530301at2759"/>
<accession>A0A9X0B0B4</accession>
<evidence type="ECO:0000313" key="3">
    <source>
        <dbReference type="Proteomes" id="UP001152300"/>
    </source>
</evidence>
<comment type="caution">
    <text evidence="2">The sequence shown here is derived from an EMBL/GenBank/DDBJ whole genome shotgun (WGS) entry which is preliminary data.</text>
</comment>
<organism evidence="2 3">
    <name type="scientific">Sclerotinia nivalis</name>
    <dbReference type="NCBI Taxonomy" id="352851"/>
    <lineage>
        <taxon>Eukaryota</taxon>
        <taxon>Fungi</taxon>
        <taxon>Dikarya</taxon>
        <taxon>Ascomycota</taxon>
        <taxon>Pezizomycotina</taxon>
        <taxon>Leotiomycetes</taxon>
        <taxon>Helotiales</taxon>
        <taxon>Sclerotiniaceae</taxon>
        <taxon>Sclerotinia</taxon>
    </lineage>
</organism>
<protein>
    <submittedName>
        <fullName evidence="2">Uncharacterized protein</fullName>
    </submittedName>
</protein>
<reference evidence="2" key="1">
    <citation type="submission" date="2022-11" db="EMBL/GenBank/DDBJ databases">
        <title>Genome Resource of Sclerotinia nivalis Strain SnTB1, a Plant Pathogen Isolated from American Ginseng.</title>
        <authorList>
            <person name="Fan S."/>
        </authorList>
    </citation>
    <scope>NUCLEOTIDE SEQUENCE</scope>
    <source>
        <strain evidence="2">SnTB1</strain>
    </source>
</reference>
<sequence>MADKEVTTPVGGQRTPKKYETVLPELGRLLLSQHLPSVDGKVVTVDEFAAAVEKATAHIQSKKVFLQLQILRPDYIQFLIDREAWETFCGGPSQKERVNYRAFPAKDPRIDNPLPQYFDPGTLTPDSYCLIYRDNVHPACPKCNCGTISSRSDYTNQKPYSDGGIRVTTPEEEFAAFRVRLEAESKRMGYKNSDERWDKECAIQQAEDEENERKEVEAQKLARLKAEKQAGKEVTEVKEVTKKAKNSRKKKGNKIERCISRCSTM</sequence>
<dbReference type="Proteomes" id="UP001152300">
    <property type="component" value="Unassembled WGS sequence"/>
</dbReference>
<evidence type="ECO:0000313" key="2">
    <source>
        <dbReference type="EMBL" id="KAJ8070948.1"/>
    </source>
</evidence>
<name>A0A9X0B0B4_9HELO</name>